<organism evidence="3 4">
    <name type="scientific">Phyllotreta striolata</name>
    <name type="common">Striped flea beetle</name>
    <name type="synonym">Crioceris striolata</name>
    <dbReference type="NCBI Taxonomy" id="444603"/>
    <lineage>
        <taxon>Eukaryota</taxon>
        <taxon>Metazoa</taxon>
        <taxon>Ecdysozoa</taxon>
        <taxon>Arthropoda</taxon>
        <taxon>Hexapoda</taxon>
        <taxon>Insecta</taxon>
        <taxon>Pterygota</taxon>
        <taxon>Neoptera</taxon>
        <taxon>Endopterygota</taxon>
        <taxon>Coleoptera</taxon>
        <taxon>Polyphaga</taxon>
        <taxon>Cucujiformia</taxon>
        <taxon>Chrysomeloidea</taxon>
        <taxon>Chrysomelidae</taxon>
        <taxon>Galerucinae</taxon>
        <taxon>Alticini</taxon>
        <taxon>Phyllotreta</taxon>
    </lineage>
</organism>
<evidence type="ECO:0000313" key="4">
    <source>
        <dbReference type="Proteomes" id="UP001153712"/>
    </source>
</evidence>
<dbReference type="OrthoDB" id="26525at2759"/>
<feature type="compositionally biased region" description="Low complexity" evidence="1">
    <location>
        <begin position="450"/>
        <end position="468"/>
    </location>
</feature>
<dbReference type="Proteomes" id="UP001153712">
    <property type="component" value="Chromosome 5"/>
</dbReference>
<proteinExistence type="predicted"/>
<dbReference type="Gene3D" id="1.20.890.10">
    <property type="entry name" value="cAMP-dependent protein kinase regulatory subunit, dimerization-anchoring domain"/>
    <property type="match status" value="1"/>
</dbReference>
<dbReference type="EMBL" id="OU900098">
    <property type="protein sequence ID" value="CAG9862486.1"/>
    <property type="molecule type" value="Genomic_DNA"/>
</dbReference>
<dbReference type="PROSITE" id="PS50096">
    <property type="entry name" value="IQ"/>
    <property type="match status" value="1"/>
</dbReference>
<dbReference type="InterPro" id="IPR003117">
    <property type="entry name" value="cAMP_dep_PK_reg_su_I/II_a/b"/>
</dbReference>
<feature type="compositionally biased region" description="Low complexity" evidence="1">
    <location>
        <begin position="342"/>
        <end position="355"/>
    </location>
</feature>
<gene>
    <name evidence="3" type="ORF">PHYEVI_LOCUS8801</name>
</gene>
<evidence type="ECO:0000313" key="3">
    <source>
        <dbReference type="EMBL" id="CAG9862486.1"/>
    </source>
</evidence>
<feature type="compositionally biased region" description="Basic and acidic residues" evidence="1">
    <location>
        <begin position="388"/>
        <end position="398"/>
    </location>
</feature>
<dbReference type="CDD" id="cd12084">
    <property type="entry name" value="DD_RII_PKA-like"/>
    <property type="match status" value="1"/>
</dbReference>
<evidence type="ECO:0000259" key="2">
    <source>
        <dbReference type="SMART" id="SM00394"/>
    </source>
</evidence>
<feature type="compositionally biased region" description="Low complexity" evidence="1">
    <location>
        <begin position="417"/>
        <end position="440"/>
    </location>
</feature>
<dbReference type="AlphaFoldDB" id="A0A9N9TTY3"/>
<feature type="compositionally biased region" description="Basic and acidic residues" evidence="1">
    <location>
        <begin position="478"/>
        <end position="487"/>
    </location>
</feature>
<feature type="domain" description="RIIa" evidence="2">
    <location>
        <begin position="18"/>
        <end position="55"/>
    </location>
</feature>
<reference evidence="3" key="1">
    <citation type="submission" date="2022-01" db="EMBL/GenBank/DDBJ databases">
        <authorList>
            <person name="King R."/>
        </authorList>
    </citation>
    <scope>NUCLEOTIDE SEQUENCE</scope>
</reference>
<dbReference type="Pfam" id="PF02197">
    <property type="entry name" value="RIIa"/>
    <property type="match status" value="1"/>
</dbReference>
<dbReference type="SUPFAM" id="SSF47391">
    <property type="entry name" value="Dimerization-anchoring domain of cAMP-dependent PK regulatory subunit"/>
    <property type="match status" value="1"/>
</dbReference>
<keyword evidence="4" id="KW-1185">Reference proteome</keyword>
<feature type="compositionally biased region" description="Basic and acidic residues" evidence="1">
    <location>
        <begin position="358"/>
        <end position="370"/>
    </location>
</feature>
<dbReference type="SMART" id="SM00394">
    <property type="entry name" value="RIIa"/>
    <property type="match status" value="1"/>
</dbReference>
<dbReference type="CDD" id="cd23767">
    <property type="entry name" value="IQCD"/>
    <property type="match status" value="1"/>
</dbReference>
<name>A0A9N9TTY3_PHYSR</name>
<feature type="compositionally biased region" description="Basic residues" evidence="1">
    <location>
        <begin position="287"/>
        <end position="300"/>
    </location>
</feature>
<evidence type="ECO:0000256" key="1">
    <source>
        <dbReference type="SAM" id="MobiDB-lite"/>
    </source>
</evidence>
<accession>A0A9N9TTY3</accession>
<feature type="compositionally biased region" description="Low complexity" evidence="1">
    <location>
        <begin position="315"/>
        <end position="335"/>
    </location>
</feature>
<protein>
    <recommendedName>
        <fullName evidence="2">RIIa domain-containing protein</fullName>
    </recommendedName>
</protein>
<feature type="compositionally biased region" description="Low complexity" evidence="1">
    <location>
        <begin position="372"/>
        <end position="387"/>
    </location>
</feature>
<sequence length="501" mass="55080">MDTMIHKHSAQCIYVVPEGLKELMSDITREVLRTQPENLYVFIADYLEALLLTRENARVAAKLVQSITEIAETTMEFLSKTGMGKESIDKAISIMNQHFKEKIREESIATQHYQNDFVDEANIITTILAEAAIDDEYVQASTSIINMAYKKFKLRKEAEKQLLSGMIDWRIAARSAIKLYRQTGVTNEEVNRAATLIKAAYKGYYTRRIMKKLTEEQKLLSEMQADKNVESSEPKLGAVDSKSVTIDYDSVIPHVDFDDADVKLASPIVEYIMDVILEKVVLSEKKSAKKKSKPGRKPQKPKSAPGGVSDTKRPSVASKASSQASKRTSVSTAASHADKRSAASARSSAASQLTSRSKKSEKSEKSEKSARSHASQRSSVTASARSSRMSERSSRSSERSGPVSERSSRVTDRSSFVSRSTVASGRSSVTSRRSSATSRRSSQKTKSIGSPAESVVSSRRSVKSAQSAGESQRSVKSAGDKSPDQHSNKSGRRSVKLPQEV</sequence>
<feature type="region of interest" description="Disordered" evidence="1">
    <location>
        <begin position="285"/>
        <end position="501"/>
    </location>
</feature>